<evidence type="ECO:0000256" key="1">
    <source>
        <dbReference type="SAM" id="Coils"/>
    </source>
</evidence>
<name>A0A5E4N3W5_9HEMI</name>
<dbReference type="Proteomes" id="UP000325440">
    <property type="component" value="Unassembled WGS sequence"/>
</dbReference>
<dbReference type="AlphaFoldDB" id="A0A5E4N3W5"/>
<evidence type="ECO:0000313" key="4">
    <source>
        <dbReference type="Proteomes" id="UP000325440"/>
    </source>
</evidence>
<organism evidence="3 4">
    <name type="scientific">Cinara cedri</name>
    <dbReference type="NCBI Taxonomy" id="506608"/>
    <lineage>
        <taxon>Eukaryota</taxon>
        <taxon>Metazoa</taxon>
        <taxon>Ecdysozoa</taxon>
        <taxon>Arthropoda</taxon>
        <taxon>Hexapoda</taxon>
        <taxon>Insecta</taxon>
        <taxon>Pterygota</taxon>
        <taxon>Neoptera</taxon>
        <taxon>Paraneoptera</taxon>
        <taxon>Hemiptera</taxon>
        <taxon>Sternorrhyncha</taxon>
        <taxon>Aphidomorpha</taxon>
        <taxon>Aphidoidea</taxon>
        <taxon>Aphididae</taxon>
        <taxon>Lachninae</taxon>
        <taxon>Cinara</taxon>
    </lineage>
</organism>
<accession>A0A5E4N3W5</accession>
<evidence type="ECO:0000256" key="2">
    <source>
        <dbReference type="SAM" id="MobiDB-lite"/>
    </source>
</evidence>
<protein>
    <recommendedName>
        <fullName evidence="5">Meiosis protein 5 homolog</fullName>
    </recommendedName>
</protein>
<proteinExistence type="predicted"/>
<dbReference type="EMBL" id="CABPRJ010001444">
    <property type="protein sequence ID" value="VVC37253.1"/>
    <property type="molecule type" value="Genomic_DNA"/>
</dbReference>
<feature type="coiled-coil region" evidence="1">
    <location>
        <begin position="86"/>
        <end position="113"/>
    </location>
</feature>
<keyword evidence="4" id="KW-1185">Reference proteome</keyword>
<gene>
    <name evidence="3" type="ORF">CINCED_3A011029</name>
</gene>
<evidence type="ECO:0000313" key="3">
    <source>
        <dbReference type="EMBL" id="VVC37253.1"/>
    </source>
</evidence>
<dbReference type="OrthoDB" id="10051617at2759"/>
<evidence type="ECO:0008006" key="5">
    <source>
        <dbReference type="Google" id="ProtNLM"/>
    </source>
</evidence>
<sequence>MPNSENSIPSPSLKKLSNNSYQINTPCRRVGLKRKSTGTPIQTNFLKKSKTNITSEISKCLEFNENTTKIETEVKDKLIPKLNYNMKAIQKSILNKQQKIVELKSELKNSEQHNLSNIQELSEKWLRVCQEALMSLFHLINQKQNSICHTVEDFIAELGIDPDLIHFDLNNQEFY</sequence>
<dbReference type="Gene3D" id="6.10.140.1020">
    <property type="match status" value="1"/>
</dbReference>
<reference evidence="3 4" key="1">
    <citation type="submission" date="2019-08" db="EMBL/GenBank/DDBJ databases">
        <authorList>
            <person name="Alioto T."/>
            <person name="Alioto T."/>
            <person name="Gomez Garrido J."/>
        </authorList>
    </citation>
    <scope>NUCLEOTIDE SEQUENCE [LARGE SCALE GENOMIC DNA]</scope>
</reference>
<keyword evidence="1" id="KW-0175">Coiled coil</keyword>
<feature type="region of interest" description="Disordered" evidence="2">
    <location>
        <begin position="1"/>
        <end position="20"/>
    </location>
</feature>